<dbReference type="InterPro" id="IPR002347">
    <property type="entry name" value="SDR_fam"/>
</dbReference>
<dbReference type="EMBL" id="QOIN01000055">
    <property type="protein sequence ID" value="RCG17359.1"/>
    <property type="molecule type" value="Genomic_DNA"/>
</dbReference>
<dbReference type="InterPro" id="IPR020904">
    <property type="entry name" value="Sc_DH/Rdtase_CS"/>
</dbReference>
<dbReference type="Pfam" id="PF13561">
    <property type="entry name" value="adh_short_C2"/>
    <property type="match status" value="1"/>
</dbReference>
<sequence>MSTYVVTGAASGMGAALAAELCEEGHRVIGVDLAHAEVTADLATDDGRRAALRRIGELLPDGALDGFVPFAGLAAATGRPGSLMVSVNHFGAVRLLEGLRPALLRSSRGPAAVLVSSNSATCQPGWPTGLATACLAGDEDEARALADRAGGVATYPATKAALAWYVREHAGTHAWAGSGVRLNAVAPGLIDTPMTAAGRTDPLTADGMAAYPVPLGRAGRAAEVTAAVRFLLSPAASFCVGTVLCADGGTEALLRSRHWPVPLDPAAG</sequence>
<comment type="caution">
    <text evidence="3">The sequence shown here is derived from an EMBL/GenBank/DDBJ whole genome shotgun (WGS) entry which is preliminary data.</text>
</comment>
<gene>
    <name evidence="3" type="ORF">DTL70_27740</name>
</gene>
<protein>
    <submittedName>
        <fullName evidence="3">SDR family NAD(P)-dependent oxidoreductase</fullName>
    </submittedName>
</protein>
<dbReference type="SUPFAM" id="SSF51735">
    <property type="entry name" value="NAD(P)-binding Rossmann-fold domains"/>
    <property type="match status" value="1"/>
</dbReference>
<dbReference type="PROSITE" id="PS00061">
    <property type="entry name" value="ADH_SHORT"/>
    <property type="match status" value="1"/>
</dbReference>
<accession>A0A367EHW0</accession>
<dbReference type="AlphaFoldDB" id="A0A367EHW0"/>
<evidence type="ECO:0000256" key="2">
    <source>
        <dbReference type="ARBA" id="ARBA00023002"/>
    </source>
</evidence>
<keyword evidence="2" id="KW-0560">Oxidoreductase</keyword>
<dbReference type="Proteomes" id="UP000252914">
    <property type="component" value="Unassembled WGS sequence"/>
</dbReference>
<evidence type="ECO:0000313" key="3">
    <source>
        <dbReference type="EMBL" id="RCG17359.1"/>
    </source>
</evidence>
<dbReference type="PANTHER" id="PTHR24321">
    <property type="entry name" value="DEHYDROGENASES, SHORT CHAIN"/>
    <property type="match status" value="1"/>
</dbReference>
<reference evidence="3 4" key="1">
    <citation type="submission" date="2018-06" db="EMBL/GenBank/DDBJ databases">
        <title>Streptomyces reniochalinae sp. nov. and Streptomyces diacarnus sp. nov. from marine sponges.</title>
        <authorList>
            <person name="Li L."/>
        </authorList>
    </citation>
    <scope>NUCLEOTIDE SEQUENCE [LARGE SCALE GENOMIC DNA]</scope>
    <source>
        <strain evidence="3 4">LHW51701</strain>
    </source>
</reference>
<name>A0A367EHW0_9ACTN</name>
<keyword evidence="4" id="KW-1185">Reference proteome</keyword>
<proteinExistence type="inferred from homology"/>
<dbReference type="Gene3D" id="3.40.50.720">
    <property type="entry name" value="NAD(P)-binding Rossmann-like Domain"/>
    <property type="match status" value="1"/>
</dbReference>
<dbReference type="Pfam" id="PF00106">
    <property type="entry name" value="adh_short"/>
    <property type="match status" value="1"/>
</dbReference>
<dbReference type="PANTHER" id="PTHR24321:SF8">
    <property type="entry name" value="ESTRADIOL 17-BETA-DEHYDROGENASE 8-RELATED"/>
    <property type="match status" value="1"/>
</dbReference>
<organism evidence="3 4">
    <name type="scientific">Streptomyces diacarni</name>
    <dbReference type="NCBI Taxonomy" id="2800381"/>
    <lineage>
        <taxon>Bacteria</taxon>
        <taxon>Bacillati</taxon>
        <taxon>Actinomycetota</taxon>
        <taxon>Actinomycetes</taxon>
        <taxon>Kitasatosporales</taxon>
        <taxon>Streptomycetaceae</taxon>
        <taxon>Streptomyces</taxon>
    </lineage>
</organism>
<dbReference type="RefSeq" id="WP_114024752.1">
    <property type="nucleotide sequence ID" value="NZ_QOIN01000055.1"/>
</dbReference>
<evidence type="ECO:0000313" key="4">
    <source>
        <dbReference type="Proteomes" id="UP000252914"/>
    </source>
</evidence>
<dbReference type="InterPro" id="IPR036291">
    <property type="entry name" value="NAD(P)-bd_dom_sf"/>
</dbReference>
<comment type="similarity">
    <text evidence="1">Belongs to the short-chain dehydrogenases/reductases (SDR) family.</text>
</comment>
<dbReference type="GO" id="GO:0016491">
    <property type="term" value="F:oxidoreductase activity"/>
    <property type="evidence" value="ECO:0007669"/>
    <property type="project" value="UniProtKB-KW"/>
</dbReference>
<dbReference type="PRINTS" id="PR00081">
    <property type="entry name" value="GDHRDH"/>
</dbReference>
<evidence type="ECO:0000256" key="1">
    <source>
        <dbReference type="ARBA" id="ARBA00006484"/>
    </source>
</evidence>